<dbReference type="VEuPathDB" id="FungiDB:RO3G_04410"/>
<keyword evidence="2" id="KW-1185">Reference proteome</keyword>
<dbReference type="OrthoDB" id="2279977at2759"/>
<reference evidence="1 2" key="1">
    <citation type="journal article" date="2009" name="PLoS Genet.">
        <title>Genomic analysis of the basal lineage fungus Rhizopus oryzae reveals a whole-genome duplication.</title>
        <authorList>
            <person name="Ma L.-J."/>
            <person name="Ibrahim A.S."/>
            <person name="Skory C."/>
            <person name="Grabherr M.G."/>
            <person name="Burger G."/>
            <person name="Butler M."/>
            <person name="Elias M."/>
            <person name="Idnurm A."/>
            <person name="Lang B.F."/>
            <person name="Sone T."/>
            <person name="Abe A."/>
            <person name="Calvo S.E."/>
            <person name="Corrochano L.M."/>
            <person name="Engels R."/>
            <person name="Fu J."/>
            <person name="Hansberg W."/>
            <person name="Kim J.-M."/>
            <person name="Kodira C.D."/>
            <person name="Koehrsen M.J."/>
            <person name="Liu B."/>
            <person name="Miranda-Saavedra D."/>
            <person name="O'Leary S."/>
            <person name="Ortiz-Castellanos L."/>
            <person name="Poulter R."/>
            <person name="Rodriguez-Romero J."/>
            <person name="Ruiz-Herrera J."/>
            <person name="Shen Y.-Q."/>
            <person name="Zeng Q."/>
            <person name="Galagan J."/>
            <person name="Birren B.W."/>
            <person name="Cuomo C.A."/>
            <person name="Wickes B.L."/>
        </authorList>
    </citation>
    <scope>NUCLEOTIDE SEQUENCE [LARGE SCALE GENOMIC DNA]</scope>
    <source>
        <strain evidence="2">RA 99-880 / ATCC MYA-4621 / FGSC 9543 / NRRL 43880</strain>
    </source>
</reference>
<protein>
    <submittedName>
        <fullName evidence="1">Uncharacterized protein</fullName>
    </submittedName>
</protein>
<dbReference type="InParanoid" id="I1BU25"/>
<dbReference type="AlphaFoldDB" id="I1BU25"/>
<organism evidence="1 2">
    <name type="scientific">Rhizopus delemar (strain RA 99-880 / ATCC MYA-4621 / FGSC 9543 / NRRL 43880)</name>
    <name type="common">Mucormycosis agent</name>
    <name type="synonym">Rhizopus arrhizus var. delemar</name>
    <dbReference type="NCBI Taxonomy" id="246409"/>
    <lineage>
        <taxon>Eukaryota</taxon>
        <taxon>Fungi</taxon>
        <taxon>Fungi incertae sedis</taxon>
        <taxon>Mucoromycota</taxon>
        <taxon>Mucoromycotina</taxon>
        <taxon>Mucoromycetes</taxon>
        <taxon>Mucorales</taxon>
        <taxon>Mucorineae</taxon>
        <taxon>Rhizopodaceae</taxon>
        <taxon>Rhizopus</taxon>
    </lineage>
</organism>
<evidence type="ECO:0000313" key="1">
    <source>
        <dbReference type="EMBL" id="EIE79705.1"/>
    </source>
</evidence>
<proteinExistence type="predicted"/>
<evidence type="ECO:0000313" key="2">
    <source>
        <dbReference type="Proteomes" id="UP000009138"/>
    </source>
</evidence>
<name>I1BU25_RHIO9</name>
<dbReference type="EMBL" id="CH476734">
    <property type="protein sequence ID" value="EIE79705.1"/>
    <property type="molecule type" value="Genomic_DNA"/>
</dbReference>
<sequence length="262" mass="30146">MISTFYHTFSKDENYKNNPNDKVDETEAGSILVSMANQNNQRSRPIHSTMSIHNLLDLNESKKEYKASLMVRGIKMIHKEAQMMNRIQEKGNTRVHPTTILHYLRINLMDTDSVAVPSTPPSYHSHLHKTHDPKYSLGGIVTLDARIQPSGEQPCFGHHPSLLFQSNHTMQPPPYQKEFIIQKKQEKPIVTNSQIRYMTFADLMRRKTKQQEQEQQAPIGNNTSFPFHQQSLTNSIIDQPLTAFLHQPSSSYNNSCHLKNIK</sequence>
<dbReference type="GeneID" id="93611381"/>
<dbReference type="Proteomes" id="UP000009138">
    <property type="component" value="Unassembled WGS sequence"/>
</dbReference>
<gene>
    <name evidence="1" type="ORF">RO3G_04410</name>
</gene>
<dbReference type="RefSeq" id="XP_067515101.1">
    <property type="nucleotide sequence ID" value="XM_067659000.1"/>
</dbReference>
<accession>I1BU25</accession>